<dbReference type="OrthoDB" id="2078085at2"/>
<protein>
    <submittedName>
        <fullName evidence="2">Uncharacterized protein</fullName>
    </submittedName>
</protein>
<dbReference type="AlphaFoldDB" id="A0A5J5GFL0"/>
<dbReference type="EMBL" id="VYKK01000005">
    <property type="protein sequence ID" value="KAA9006493.1"/>
    <property type="molecule type" value="Genomic_DNA"/>
</dbReference>
<organism evidence="2 3">
    <name type="scientific">Paenibacillus spiritus</name>
    <dbReference type="NCBI Taxonomy" id="2496557"/>
    <lineage>
        <taxon>Bacteria</taxon>
        <taxon>Bacillati</taxon>
        <taxon>Bacillota</taxon>
        <taxon>Bacilli</taxon>
        <taxon>Bacillales</taxon>
        <taxon>Paenibacillaceae</taxon>
        <taxon>Paenibacillus</taxon>
    </lineage>
</organism>
<proteinExistence type="predicted"/>
<dbReference type="Pfam" id="PF14395">
    <property type="entry name" value="COOH-NH2_lig"/>
    <property type="match status" value="1"/>
</dbReference>
<evidence type="ECO:0000313" key="3">
    <source>
        <dbReference type="Proteomes" id="UP000367750"/>
    </source>
</evidence>
<dbReference type="RefSeq" id="WP_150457323.1">
    <property type="nucleotide sequence ID" value="NZ_VYKK01000005.1"/>
</dbReference>
<keyword evidence="3" id="KW-1185">Reference proteome</keyword>
<reference evidence="2 3" key="1">
    <citation type="submission" date="2019-09" db="EMBL/GenBank/DDBJ databases">
        <title>Bacillus ochoae sp. nov., Paenibacillus whitsoniae sp. nov., Paenibacillus spiritus sp. nov. Isolated from the Mars Exploration Rover during spacecraft assembly.</title>
        <authorList>
            <person name="Seuylemezian A."/>
            <person name="Vaishampayan P."/>
        </authorList>
    </citation>
    <scope>NUCLEOTIDE SEQUENCE [LARGE SCALE GENOMIC DNA]</scope>
    <source>
        <strain evidence="2 3">MER_111</strain>
    </source>
</reference>
<name>A0A5J5GFL0_9BACL</name>
<dbReference type="InterPro" id="IPR025681">
    <property type="entry name" value="COOH-NH2_lig"/>
</dbReference>
<gene>
    <name evidence="2" type="ORF">F4V43_05985</name>
</gene>
<feature type="compositionally biased region" description="Basic and acidic residues" evidence="1">
    <location>
        <begin position="29"/>
        <end position="43"/>
    </location>
</feature>
<comment type="caution">
    <text evidence="2">The sequence shown here is derived from an EMBL/GenBank/DDBJ whole genome shotgun (WGS) entry which is preliminary data.</text>
</comment>
<sequence length="479" mass="51709">MNEGIGVFRELSREQREERLRRSGLAAALEKESAEEGRERQGRELLLQNRASGMYRPRGNAESPPGPGSPQLCCAVRVHDLRPLQYRLTGAGAAMGAASVWRPAALPFPGRSAEAPPGPGERAEQGGETGPLLRRACRTAVRALYALGLDSGEAELAALGGGRFAVLAVRPATAGRDGRLPEPYASAEAALRRALAGEPGGRPGLLMGMDPEFLVLREDTGRVVPASRYLPRDGVAGCDAGPPGTRGLFPVGELRPAAQAAPRALLAQLRSAARLADRLMPDRRLAWRAGGMPLRGWALGGHLHFSGVQLTAPLLRALDNYLALPMALLADSRASGRCPRYGTLGDFRLQPHGGFEYRTLPSFLVSPSVAEGAVHLGHLIVARYEELQLRPLDSERAHRAYYAGDKEPLLAVFPALADDLRRLPGYAAAAEAAEPLFRRIEAGLTWDESEDVRELWRGCDIIDNSMKRHGGEPWQNTRQ</sequence>
<evidence type="ECO:0000313" key="2">
    <source>
        <dbReference type="EMBL" id="KAA9006493.1"/>
    </source>
</evidence>
<accession>A0A5J5GFL0</accession>
<dbReference type="Proteomes" id="UP000367750">
    <property type="component" value="Unassembled WGS sequence"/>
</dbReference>
<feature type="region of interest" description="Disordered" evidence="1">
    <location>
        <begin position="21"/>
        <end position="69"/>
    </location>
</feature>
<evidence type="ECO:0000256" key="1">
    <source>
        <dbReference type="SAM" id="MobiDB-lite"/>
    </source>
</evidence>